<evidence type="ECO:0000256" key="4">
    <source>
        <dbReference type="SAM" id="MobiDB-lite"/>
    </source>
</evidence>
<keyword evidence="8" id="KW-1185">Reference proteome</keyword>
<feature type="transmembrane region" description="Helical" evidence="5">
    <location>
        <begin position="45"/>
        <end position="69"/>
    </location>
</feature>
<feature type="domain" description="Aspartyl/asparaginy/proline hydroxylase" evidence="6">
    <location>
        <begin position="305"/>
        <end position="434"/>
    </location>
</feature>
<name>A0A830HEY3_9CHLO</name>
<dbReference type="PANTHER" id="PTHR46332:SF5">
    <property type="entry name" value="ASPARTATE BETA-HYDROXYLASE DOMAIN CONTAINING 2"/>
    <property type="match status" value="1"/>
</dbReference>
<evidence type="ECO:0000256" key="2">
    <source>
        <dbReference type="ARBA" id="ARBA00022964"/>
    </source>
</evidence>
<proteinExistence type="inferred from homology"/>
<evidence type="ECO:0000313" key="8">
    <source>
        <dbReference type="Proteomes" id="UP000660262"/>
    </source>
</evidence>
<keyword evidence="2" id="KW-0223">Dioxygenase</keyword>
<feature type="compositionally biased region" description="Acidic residues" evidence="4">
    <location>
        <begin position="297"/>
        <end position="310"/>
    </location>
</feature>
<dbReference type="PANTHER" id="PTHR46332">
    <property type="entry name" value="ASPARTATE BETA-HYDROXYLASE DOMAIN-CONTAINING PROTEIN 2"/>
    <property type="match status" value="1"/>
</dbReference>
<dbReference type="GO" id="GO:0051213">
    <property type="term" value="F:dioxygenase activity"/>
    <property type="evidence" value="ECO:0007669"/>
    <property type="project" value="UniProtKB-KW"/>
</dbReference>
<keyword evidence="5" id="KW-1133">Transmembrane helix</keyword>
<dbReference type="Gene3D" id="2.60.120.330">
    <property type="entry name" value="B-lactam Antibiotic, Isopenicillin N Synthase, Chain"/>
    <property type="match status" value="1"/>
</dbReference>
<dbReference type="InterPro" id="IPR027443">
    <property type="entry name" value="IPNS-like_sf"/>
</dbReference>
<evidence type="ECO:0000256" key="3">
    <source>
        <dbReference type="ARBA" id="ARBA00023002"/>
    </source>
</evidence>
<feature type="region of interest" description="Disordered" evidence="4">
    <location>
        <begin position="266"/>
        <end position="310"/>
    </location>
</feature>
<keyword evidence="5" id="KW-0812">Transmembrane</keyword>
<sequence>MTRKRVFVADADGTPYAVTVDVGDDDDDTDTPSAVRTCCVSMGRYFARILCALIVPPLRAIAIILMWPIQLLVATFTPKVARALPVELSDRWWWGSRGGGCDATGLKQARAIKAISFVAVRCLPRCFQEYLDRRAVAKAIATGKPAGSMLSMVDEYNALSKAPTIAAGMKALGMKRLDEWFWRPNEISRTPNSKQLTHPMLRPVQYVPIPTHPFTDPTTFPWVARIESQYLVVKEELQAVLRSNRGWAEPLLPDFMGNAFRSAKKGKTVGASSSPPPPADGAAAAAPAPEPAGSDSTGDDDDDDDDDDVTVGDWQQLMFNTPLGTSIDENKEAMPKTWELLKSIPGFVDNNFAMISSLRPGGRIAPHVGHTNLVTRLHLAIDVPEPSKSAIRVGNDVRTWEEGKVLLLNDAFDHEVWTFGTKNRTVLFADIWNPSLTAEDIAALKPHWDAQKNTLGVMAASYEQHAKKQGREAGGGANWYVA</sequence>
<comment type="similarity">
    <text evidence="1">Belongs to the aspartyl/asparaginyl beta-hydroxylase family.</text>
</comment>
<keyword evidence="3" id="KW-0560">Oxidoreductase</keyword>
<evidence type="ECO:0000259" key="6">
    <source>
        <dbReference type="Pfam" id="PF05118"/>
    </source>
</evidence>
<accession>A0A830HEY3</accession>
<reference evidence="7" key="1">
    <citation type="submission" date="2020-10" db="EMBL/GenBank/DDBJ databases">
        <title>Unveiling of a novel bifunctional photoreceptor, Dualchrome1, isolated from a cosmopolitan green alga.</title>
        <authorList>
            <person name="Suzuki S."/>
            <person name="Kawachi M."/>
        </authorList>
    </citation>
    <scope>NUCLEOTIDE SEQUENCE</scope>
    <source>
        <strain evidence="7">NIES 2893</strain>
    </source>
</reference>
<evidence type="ECO:0000313" key="7">
    <source>
        <dbReference type="EMBL" id="GHP05328.1"/>
    </source>
</evidence>
<dbReference type="GO" id="GO:0016020">
    <property type="term" value="C:membrane"/>
    <property type="evidence" value="ECO:0007669"/>
    <property type="project" value="TreeGrafter"/>
</dbReference>
<evidence type="ECO:0000256" key="5">
    <source>
        <dbReference type="SAM" id="Phobius"/>
    </source>
</evidence>
<dbReference type="InterPro" id="IPR007803">
    <property type="entry name" value="Asp/Arg/Pro-Hydrxlase"/>
</dbReference>
<keyword evidence="5" id="KW-0472">Membrane</keyword>
<comment type="caution">
    <text evidence="7">The sequence shown here is derived from an EMBL/GenBank/DDBJ whole genome shotgun (WGS) entry which is preliminary data.</text>
</comment>
<feature type="compositionally biased region" description="Low complexity" evidence="4">
    <location>
        <begin position="280"/>
        <end position="296"/>
    </location>
</feature>
<dbReference type="Proteomes" id="UP000660262">
    <property type="component" value="Unassembled WGS sequence"/>
</dbReference>
<dbReference type="OrthoDB" id="438431at2759"/>
<evidence type="ECO:0000256" key="1">
    <source>
        <dbReference type="ARBA" id="ARBA00007730"/>
    </source>
</evidence>
<protein>
    <recommendedName>
        <fullName evidence="6">Aspartyl/asparaginy/proline hydroxylase domain-containing protein</fullName>
    </recommendedName>
</protein>
<dbReference type="Pfam" id="PF05118">
    <property type="entry name" value="Asp_Arg_Hydrox"/>
    <property type="match status" value="1"/>
</dbReference>
<dbReference type="InterPro" id="IPR051821">
    <property type="entry name" value="Asp/Asn_beta-hydroxylase"/>
</dbReference>
<dbReference type="SUPFAM" id="SSF51197">
    <property type="entry name" value="Clavaminate synthase-like"/>
    <property type="match status" value="1"/>
</dbReference>
<dbReference type="EMBL" id="BNJQ01000010">
    <property type="protein sequence ID" value="GHP05328.1"/>
    <property type="molecule type" value="Genomic_DNA"/>
</dbReference>
<organism evidence="7 8">
    <name type="scientific">Pycnococcus provasolii</name>
    <dbReference type="NCBI Taxonomy" id="41880"/>
    <lineage>
        <taxon>Eukaryota</taxon>
        <taxon>Viridiplantae</taxon>
        <taxon>Chlorophyta</taxon>
        <taxon>Pseudoscourfieldiophyceae</taxon>
        <taxon>Pseudoscourfieldiales</taxon>
        <taxon>Pycnococcaceae</taxon>
        <taxon>Pycnococcus</taxon>
    </lineage>
</organism>
<gene>
    <name evidence="7" type="ORF">PPROV_000408000</name>
</gene>
<dbReference type="AlphaFoldDB" id="A0A830HEY3"/>